<dbReference type="InterPro" id="IPR014105">
    <property type="entry name" value="Carotenoid/retinoid_OxRdtase"/>
</dbReference>
<evidence type="ECO:0000256" key="2">
    <source>
        <dbReference type="ARBA" id="ARBA00022746"/>
    </source>
</evidence>
<keyword evidence="3 4" id="KW-0560">Oxidoreductase</keyword>
<evidence type="ECO:0000313" key="7">
    <source>
        <dbReference type="Proteomes" id="UP001205920"/>
    </source>
</evidence>
<dbReference type="InterPro" id="IPR036188">
    <property type="entry name" value="FAD/NAD-bd_sf"/>
</dbReference>
<dbReference type="PANTHER" id="PTHR43734">
    <property type="entry name" value="PHYTOENE DESATURASE"/>
    <property type="match status" value="1"/>
</dbReference>
<organism evidence="6 7">
    <name type="scientific">Corynebacterium lipophilum</name>
    <dbReference type="NCBI Taxonomy" id="2804918"/>
    <lineage>
        <taxon>Bacteria</taxon>
        <taxon>Bacillati</taxon>
        <taxon>Actinomycetota</taxon>
        <taxon>Actinomycetes</taxon>
        <taxon>Mycobacteriales</taxon>
        <taxon>Corynebacteriaceae</taxon>
        <taxon>Corynebacterium</taxon>
    </lineage>
</organism>
<dbReference type="GO" id="GO:0016117">
    <property type="term" value="P:carotenoid biosynthetic process"/>
    <property type="evidence" value="ECO:0007669"/>
    <property type="project" value="UniProtKB-KW"/>
</dbReference>
<evidence type="ECO:0000256" key="4">
    <source>
        <dbReference type="RuleBase" id="RU362075"/>
    </source>
</evidence>
<evidence type="ECO:0000256" key="3">
    <source>
        <dbReference type="ARBA" id="ARBA00023002"/>
    </source>
</evidence>
<dbReference type="RefSeq" id="WP_252932025.1">
    <property type="nucleotide sequence ID" value="NZ_JAEUWV010000021.1"/>
</dbReference>
<dbReference type="NCBIfam" id="TIGR02734">
    <property type="entry name" value="crtI_fam"/>
    <property type="match status" value="1"/>
</dbReference>
<sequence length="516" mass="55859">MTERVVIIGGGIAGLATACLLAKRGAAVVVVEKNGHLGGRADELRIDGFRFETGPSWYLMPEAYDHFFELMGTSTAAELDLQLLDPGYRIYPEHHPLLDVPFGTDAVADLFESLEPGAGDVLRDYLASAADVYNIALDRFLYTTFSSLRPFLHRDVVSRAFTLAVLLLQPLQRYVDKRFRDPRLRQILQYPAVFLSSQPRDTPSLYHLMSHTDLTLGVRYPQGGFSGIVTALERLARAHGVEILLEHEATSIEVIDGSTTGIHVLSDSGERFLPADVVVAAGDLHHTETSLLPASARTYSEAHFKHHNPGVSCVLALIGVRGALPELLHHTLFFSEEWGEDFDAVFPADSSGSRDASRSIYVCKPSATDPTVAPSGCENLFVLIPVAADPSIGHGDAYGAAESPRVAAIVDATLDLIVARTGVADLRERVVVKRTIGPADFAGRYYSFAGGAIGPAHTLRQSAFFRGRNISAKVDNLYYAGQTTVPGVGVPMCLISAENVVKRMLGLRDASPIPKL</sequence>
<dbReference type="AlphaFoldDB" id="A0AAW5HYK8"/>
<feature type="domain" description="Amine oxidase" evidence="5">
    <location>
        <begin position="12"/>
        <end position="505"/>
    </location>
</feature>
<dbReference type="Pfam" id="PF01593">
    <property type="entry name" value="Amino_oxidase"/>
    <property type="match status" value="1"/>
</dbReference>
<reference evidence="6 7" key="1">
    <citation type="submission" date="2021-01" db="EMBL/GenBank/DDBJ databases">
        <title>Identification and Characterization of Corynebacterium sp.</title>
        <authorList>
            <person name="Luo Q."/>
            <person name="Qu P."/>
            <person name="Chen Q."/>
        </authorList>
    </citation>
    <scope>NUCLEOTIDE SEQUENCE [LARGE SCALE GENOMIC DNA]</scope>
    <source>
        <strain evidence="6 7">MC-18</strain>
    </source>
</reference>
<gene>
    <name evidence="6" type="primary">crtI</name>
    <name evidence="6" type="ORF">JMN37_09995</name>
</gene>
<dbReference type="InterPro" id="IPR002937">
    <property type="entry name" value="Amino_oxidase"/>
</dbReference>
<comment type="caution">
    <text evidence="6">The sequence shown here is derived from an EMBL/GenBank/DDBJ whole genome shotgun (WGS) entry which is preliminary data.</text>
</comment>
<accession>A0AAW5HYK8</accession>
<name>A0AAW5HYK8_9CORY</name>
<protein>
    <submittedName>
        <fullName evidence="6">Phytoene desaturase</fullName>
    </submittedName>
</protein>
<comment type="pathway">
    <text evidence="1 4">Carotenoid biosynthesis.</text>
</comment>
<dbReference type="Gene3D" id="3.50.50.60">
    <property type="entry name" value="FAD/NAD(P)-binding domain"/>
    <property type="match status" value="2"/>
</dbReference>
<keyword evidence="7" id="KW-1185">Reference proteome</keyword>
<evidence type="ECO:0000313" key="6">
    <source>
        <dbReference type="EMBL" id="MCO6395294.1"/>
    </source>
</evidence>
<comment type="similarity">
    <text evidence="4">Belongs to the carotenoid/retinoid oxidoreductase family.</text>
</comment>
<dbReference type="PROSITE" id="PS51257">
    <property type="entry name" value="PROKAR_LIPOPROTEIN"/>
    <property type="match status" value="1"/>
</dbReference>
<evidence type="ECO:0000256" key="1">
    <source>
        <dbReference type="ARBA" id="ARBA00004829"/>
    </source>
</evidence>
<evidence type="ECO:0000259" key="5">
    <source>
        <dbReference type="Pfam" id="PF01593"/>
    </source>
</evidence>
<dbReference type="PANTHER" id="PTHR43734:SF1">
    <property type="entry name" value="PHYTOENE DESATURASE"/>
    <property type="match status" value="1"/>
</dbReference>
<dbReference type="GO" id="GO:0016491">
    <property type="term" value="F:oxidoreductase activity"/>
    <property type="evidence" value="ECO:0007669"/>
    <property type="project" value="UniProtKB-KW"/>
</dbReference>
<dbReference type="SUPFAM" id="SSF51905">
    <property type="entry name" value="FAD/NAD(P)-binding domain"/>
    <property type="match status" value="1"/>
</dbReference>
<dbReference type="EMBL" id="JAEUWV010000021">
    <property type="protein sequence ID" value="MCO6395294.1"/>
    <property type="molecule type" value="Genomic_DNA"/>
</dbReference>
<keyword evidence="2 4" id="KW-0125">Carotenoid biosynthesis</keyword>
<dbReference type="Proteomes" id="UP001205920">
    <property type="component" value="Unassembled WGS sequence"/>
</dbReference>
<proteinExistence type="inferred from homology"/>